<dbReference type="EMBL" id="PIPV01000004">
    <property type="protein sequence ID" value="RUO55016.1"/>
    <property type="molecule type" value="Genomic_DNA"/>
</dbReference>
<dbReference type="Pfam" id="PF00561">
    <property type="entry name" value="Abhydrolase_1"/>
    <property type="match status" value="1"/>
</dbReference>
<feature type="domain" description="AB hydrolase-1" evidence="2">
    <location>
        <begin position="36"/>
        <end position="286"/>
    </location>
</feature>
<accession>A0A432Y262</accession>
<dbReference type="Proteomes" id="UP000287330">
    <property type="component" value="Unassembled WGS sequence"/>
</dbReference>
<dbReference type="SUPFAM" id="SSF53474">
    <property type="entry name" value="alpha/beta-Hydrolases"/>
    <property type="match status" value="1"/>
</dbReference>
<reference evidence="4" key="1">
    <citation type="journal article" date="2018" name="Front. Microbiol.">
        <title>Genome-Based Analysis Reveals the Taxonomy and Diversity of the Family Idiomarinaceae.</title>
        <authorList>
            <person name="Liu Y."/>
            <person name="Lai Q."/>
            <person name="Shao Z."/>
        </authorList>
    </citation>
    <scope>NUCLEOTIDE SEQUENCE [LARGE SCALE GENOMIC DNA]</scope>
    <source>
        <strain evidence="4">F23</strain>
    </source>
</reference>
<dbReference type="PANTHER" id="PTHR32268:SF11">
    <property type="entry name" value="HOMOSERINE O-ACETYLTRANSFERASE"/>
    <property type="match status" value="1"/>
</dbReference>
<evidence type="ECO:0000313" key="3">
    <source>
        <dbReference type="EMBL" id="RUO55016.1"/>
    </source>
</evidence>
<sequence length="316" mass="34520">MVFPVGRSFYTQTSYGRVKGFRFGNFDADAAHTLIVQGGISASGQLWRLDGQGWWQSLHPLFAPHPELQVISLDYLGGVGGSDTPEEPISLSQHAEAYASVLRSLGLTQPGAWVGGSFGGVLGLQLVQDGLIKPDALVVIGAAHQPSVQSAALRLFQQALLQQADCSQQGVVLARALAMLTYRSADEFEQRFNDGDEAFSYLLAQGEKLLKRHGKHAQSLFTHLTPILNEYRIDPLRITVPVQLIGFESDIIAPPRLMHQLEQRLPNCQGLALIDTPYGHDGFIKNVADYAAVVRHFLPQLQTTRSANAPSTEDIL</sequence>
<dbReference type="GO" id="GO:0004414">
    <property type="term" value="F:homoserine O-acetyltransferase activity"/>
    <property type="evidence" value="ECO:0007669"/>
    <property type="project" value="TreeGrafter"/>
</dbReference>
<dbReference type="GO" id="GO:0009086">
    <property type="term" value="P:methionine biosynthetic process"/>
    <property type="evidence" value="ECO:0007669"/>
    <property type="project" value="TreeGrafter"/>
</dbReference>
<dbReference type="PANTHER" id="PTHR32268">
    <property type="entry name" value="HOMOSERINE O-ACETYLTRANSFERASE"/>
    <property type="match status" value="1"/>
</dbReference>
<comment type="caution">
    <text evidence="3">The sequence shown here is derived from an EMBL/GenBank/DDBJ whole genome shotgun (WGS) entry which is preliminary data.</text>
</comment>
<protein>
    <submittedName>
        <fullName evidence="3">Homoserine acetyltransferase</fullName>
    </submittedName>
</protein>
<dbReference type="Gene3D" id="3.40.50.1820">
    <property type="entry name" value="alpha/beta hydrolase"/>
    <property type="match status" value="1"/>
</dbReference>
<evidence type="ECO:0000313" key="4">
    <source>
        <dbReference type="Proteomes" id="UP000287330"/>
    </source>
</evidence>
<dbReference type="InterPro" id="IPR008220">
    <property type="entry name" value="HAT_MetX-like"/>
</dbReference>
<proteinExistence type="predicted"/>
<dbReference type="InterPro" id="IPR029058">
    <property type="entry name" value="AB_hydrolase_fold"/>
</dbReference>
<dbReference type="AlphaFoldDB" id="A0A432Y262"/>
<name>A0A432Y262_9GAMM</name>
<keyword evidence="4" id="KW-1185">Reference proteome</keyword>
<dbReference type="OrthoDB" id="9800754at2"/>
<organism evidence="3 4">
    <name type="scientific">Idiomarina fontislapidosi</name>
    <dbReference type="NCBI Taxonomy" id="263723"/>
    <lineage>
        <taxon>Bacteria</taxon>
        <taxon>Pseudomonadati</taxon>
        <taxon>Pseudomonadota</taxon>
        <taxon>Gammaproteobacteria</taxon>
        <taxon>Alteromonadales</taxon>
        <taxon>Idiomarinaceae</taxon>
        <taxon>Idiomarina</taxon>
    </lineage>
</organism>
<evidence type="ECO:0000256" key="1">
    <source>
        <dbReference type="ARBA" id="ARBA00022679"/>
    </source>
</evidence>
<keyword evidence="1 3" id="KW-0808">Transferase</keyword>
<dbReference type="InterPro" id="IPR000073">
    <property type="entry name" value="AB_hydrolase_1"/>
</dbReference>
<dbReference type="RefSeq" id="WP_110574059.1">
    <property type="nucleotide sequence ID" value="NZ_QJST01000004.1"/>
</dbReference>
<gene>
    <name evidence="3" type="ORF">CWE25_06430</name>
</gene>
<evidence type="ECO:0000259" key="2">
    <source>
        <dbReference type="Pfam" id="PF00561"/>
    </source>
</evidence>
<dbReference type="GO" id="GO:0009092">
    <property type="term" value="P:homoserine metabolic process"/>
    <property type="evidence" value="ECO:0007669"/>
    <property type="project" value="TreeGrafter"/>
</dbReference>